<feature type="compositionally biased region" description="Basic and acidic residues" evidence="10">
    <location>
        <begin position="187"/>
        <end position="197"/>
    </location>
</feature>
<keyword evidence="4" id="KW-0597">Phosphoprotein</keyword>
<evidence type="ECO:0000256" key="6">
    <source>
        <dbReference type="ARBA" id="ARBA00023212"/>
    </source>
</evidence>
<evidence type="ECO:0000256" key="5">
    <source>
        <dbReference type="ARBA" id="ARBA00023203"/>
    </source>
</evidence>
<comment type="subunit">
    <text evidence="2">Binds actin.</text>
</comment>
<dbReference type="SUPFAM" id="SSF48678">
    <property type="entry name" value="Moesin tail domain"/>
    <property type="match status" value="1"/>
</dbReference>
<evidence type="ECO:0000256" key="4">
    <source>
        <dbReference type="ARBA" id="ARBA00022553"/>
    </source>
</evidence>
<feature type="compositionally biased region" description="Polar residues" evidence="10">
    <location>
        <begin position="92"/>
        <end position="105"/>
    </location>
</feature>
<feature type="compositionally biased region" description="Basic and acidic residues" evidence="10">
    <location>
        <begin position="62"/>
        <end position="71"/>
    </location>
</feature>
<dbReference type="Proteomes" id="UP001557470">
    <property type="component" value="Unassembled WGS sequence"/>
</dbReference>
<comment type="caution">
    <text evidence="11">The sequence shown here is derived from an EMBL/GenBank/DDBJ whole genome shotgun (WGS) entry which is preliminary data.</text>
</comment>
<evidence type="ECO:0000256" key="10">
    <source>
        <dbReference type="SAM" id="MobiDB-lite"/>
    </source>
</evidence>
<accession>A0ABD0XKW7</accession>
<feature type="compositionally biased region" description="Acidic residues" evidence="10">
    <location>
        <begin position="249"/>
        <end position="265"/>
    </location>
</feature>
<keyword evidence="3" id="KW-0963">Cytoplasm</keyword>
<evidence type="ECO:0000256" key="3">
    <source>
        <dbReference type="ARBA" id="ARBA00022490"/>
    </source>
</evidence>
<evidence type="ECO:0000256" key="8">
    <source>
        <dbReference type="ARBA" id="ARBA00026168"/>
    </source>
</evidence>
<gene>
    <name evidence="11" type="ORF">UPYG_G00021600</name>
</gene>
<feature type="compositionally biased region" description="Polar residues" evidence="10">
    <location>
        <begin position="223"/>
        <end position="235"/>
    </location>
</feature>
<proteinExistence type="predicted"/>
<dbReference type="InterPro" id="IPR008954">
    <property type="entry name" value="Moesin_tail_sf"/>
</dbReference>
<evidence type="ECO:0000256" key="2">
    <source>
        <dbReference type="ARBA" id="ARBA00011216"/>
    </source>
</evidence>
<name>A0ABD0XKW7_UMBPY</name>
<evidence type="ECO:0000256" key="7">
    <source>
        <dbReference type="ARBA" id="ARBA00025213"/>
    </source>
</evidence>
<organism evidence="11 12">
    <name type="scientific">Umbra pygmaea</name>
    <name type="common">Eastern mudminnow</name>
    <dbReference type="NCBI Taxonomy" id="75934"/>
    <lineage>
        <taxon>Eukaryota</taxon>
        <taxon>Metazoa</taxon>
        <taxon>Chordata</taxon>
        <taxon>Craniata</taxon>
        <taxon>Vertebrata</taxon>
        <taxon>Euteleostomi</taxon>
        <taxon>Actinopterygii</taxon>
        <taxon>Neopterygii</taxon>
        <taxon>Teleostei</taxon>
        <taxon>Protacanthopterygii</taxon>
        <taxon>Esociformes</taxon>
        <taxon>Umbridae</taxon>
        <taxon>Umbra</taxon>
    </lineage>
</organism>
<dbReference type="AlphaFoldDB" id="A0ABD0XKW7"/>
<dbReference type="EMBL" id="JAGEUA010000001">
    <property type="protein sequence ID" value="KAL1022053.1"/>
    <property type="molecule type" value="Genomic_DNA"/>
</dbReference>
<feature type="compositionally biased region" description="Basic residues" evidence="10">
    <location>
        <begin position="288"/>
        <end position="297"/>
    </location>
</feature>
<dbReference type="InterPro" id="IPR045346">
    <property type="entry name" value="Ermin"/>
</dbReference>
<feature type="region of interest" description="Disordered" evidence="10">
    <location>
        <begin position="47"/>
        <end position="71"/>
    </location>
</feature>
<feature type="compositionally biased region" description="Polar residues" evidence="10">
    <location>
        <begin position="171"/>
        <end position="180"/>
    </location>
</feature>
<evidence type="ECO:0000256" key="9">
    <source>
        <dbReference type="ARBA" id="ARBA00031224"/>
    </source>
</evidence>
<protein>
    <recommendedName>
        <fullName evidence="8">Ermin</fullName>
    </recommendedName>
    <alternativeName>
        <fullName evidence="9">Juxtanodin</fullName>
    </alternativeName>
</protein>
<comment type="subcellular location">
    <subcellularLocation>
        <location evidence="1">Cytoplasm</location>
        <location evidence="1">Cytoskeleton</location>
    </subcellularLocation>
</comment>
<comment type="function">
    <text evidence="7">Plays a role in cytoskeletal rearrangements during the late wrapping and/or compaction phases of myelinogenesis as well as in maintenance and stability of myelin sheath in the adult. May play an important role in late-stage oligodendroglia maturation, myelin/Ranvier node formation during CNS development, and in the maintenance and plasticity of related structures in the mature CNS.</text>
</comment>
<dbReference type="GO" id="GO:0005856">
    <property type="term" value="C:cytoskeleton"/>
    <property type="evidence" value="ECO:0007669"/>
    <property type="project" value="UniProtKB-SubCell"/>
</dbReference>
<reference evidence="11 12" key="1">
    <citation type="submission" date="2024-06" db="EMBL/GenBank/DDBJ databases">
        <authorList>
            <person name="Pan Q."/>
            <person name="Wen M."/>
            <person name="Jouanno E."/>
            <person name="Zahm M."/>
            <person name="Klopp C."/>
            <person name="Cabau C."/>
            <person name="Louis A."/>
            <person name="Berthelot C."/>
            <person name="Parey E."/>
            <person name="Roest Crollius H."/>
            <person name="Montfort J."/>
            <person name="Robinson-Rechavi M."/>
            <person name="Bouchez O."/>
            <person name="Lampietro C."/>
            <person name="Lopez Roques C."/>
            <person name="Donnadieu C."/>
            <person name="Postlethwait J."/>
            <person name="Bobe J."/>
            <person name="Verreycken H."/>
            <person name="Guiguen Y."/>
        </authorList>
    </citation>
    <scope>NUCLEOTIDE SEQUENCE [LARGE SCALE GENOMIC DNA]</scope>
    <source>
        <strain evidence="11">Up_M1</strain>
        <tissue evidence="11">Testis</tissue>
    </source>
</reference>
<feature type="region of interest" description="Disordered" evidence="10">
    <location>
        <begin position="92"/>
        <end position="116"/>
    </location>
</feature>
<dbReference type="PANTHER" id="PTHR47137">
    <property type="entry name" value="ERMIN"/>
    <property type="match status" value="1"/>
</dbReference>
<dbReference type="Gene3D" id="6.10.360.10">
    <property type="match status" value="1"/>
</dbReference>
<keyword evidence="12" id="KW-1185">Reference proteome</keyword>
<keyword evidence="5" id="KW-0009">Actin-binding</keyword>
<dbReference type="PANTHER" id="PTHR47137:SF1">
    <property type="entry name" value="ERMIN"/>
    <property type="match status" value="1"/>
</dbReference>
<dbReference type="Pfam" id="PF20491">
    <property type="entry name" value="Ermin"/>
    <property type="match status" value="1"/>
</dbReference>
<feature type="compositionally biased region" description="Polar residues" evidence="10">
    <location>
        <begin position="200"/>
        <end position="215"/>
    </location>
</feature>
<evidence type="ECO:0000313" key="12">
    <source>
        <dbReference type="Proteomes" id="UP001557470"/>
    </source>
</evidence>
<dbReference type="GO" id="GO:0003779">
    <property type="term" value="F:actin binding"/>
    <property type="evidence" value="ECO:0007669"/>
    <property type="project" value="UniProtKB-KW"/>
</dbReference>
<evidence type="ECO:0000313" key="11">
    <source>
        <dbReference type="EMBL" id="KAL1022053.1"/>
    </source>
</evidence>
<sequence>MEFWWNTADFLEGMDLEVEESSIFSHVMQVIDQLGAILASESIVEHDVQGNSSDDHIDDEGTDYRSEESDRDLVASNNLMIGDKVILKDQSQLSTTPHWSLTSKTGLGEATTETASERAGCYQGGVAGHKAEPLRHSQSLAPRTGRGLHSGSLDKARATSFQKNSSKRPPDQQTQPSYSGQKPGPIKRIDRVTDPDTKQGPVSASLKQEVTSSMERSPKETKQGTGVCTGQQSGKKSGARSFTKPIESCGEDEEDEGEGGEEEGVNGDGGCQSPGRGCQPVSKYRTVSYRKIRRGNTKQRVDEFESMLNT</sequence>
<feature type="region of interest" description="Disordered" evidence="10">
    <location>
        <begin position="129"/>
        <end position="310"/>
    </location>
</feature>
<evidence type="ECO:0000256" key="1">
    <source>
        <dbReference type="ARBA" id="ARBA00004245"/>
    </source>
</evidence>
<keyword evidence="6" id="KW-0206">Cytoskeleton</keyword>